<sequence>MNQLTSKPITSVAAEASRTSAAKPIHTAPAATMPTVIAKTISASTVVTAAVAANGADRHTKERTPDVFHLEAASQTYSHNNDIQDNQSASDHSKRSDKGNKCVEEEASDTISSTRSVKKGESPRGKVEDRDKNISETTVSTNPVEATLNLLETMERMHRLFTETPTSVKNEELSHSRADRLQKDKSKPKQRIQQNNQQKQHVLSPKTRKGGKTPTVTNESPNTFHKYKQNKTERKERRTKTIKSAETPKSSGRFVEALNTFASSDVDARKISAERSVPATRPQYYNITSSATAINVLAPTISSTTFSISVDDNLKEVVSESSIEIASMVEAVDEEIELEELVAAVEEEEEVEEEVDEEYEPMGTVKVSSLPMPAIEEVSRVSSSSSSAVHMSDCGGGGGGAERREKSDSGSDFWE</sequence>
<feature type="compositionally biased region" description="Polar residues" evidence="1">
    <location>
        <begin position="214"/>
        <end position="223"/>
    </location>
</feature>
<feature type="region of interest" description="Disordered" evidence="1">
    <location>
        <begin position="75"/>
        <end position="141"/>
    </location>
</feature>
<evidence type="ECO:0000256" key="1">
    <source>
        <dbReference type="SAM" id="MobiDB-lite"/>
    </source>
</evidence>
<feature type="region of interest" description="Disordered" evidence="1">
    <location>
        <begin position="162"/>
        <end position="250"/>
    </location>
</feature>
<feature type="region of interest" description="Disordered" evidence="1">
    <location>
        <begin position="349"/>
        <end position="415"/>
    </location>
</feature>
<protein>
    <submittedName>
        <fullName evidence="2">Uncharacterized protein</fullName>
    </submittedName>
</protein>
<dbReference type="EMBL" id="GAKP01012357">
    <property type="protein sequence ID" value="JAC46595.1"/>
    <property type="molecule type" value="Transcribed_RNA"/>
</dbReference>
<feature type="compositionally biased region" description="Low complexity" evidence="1">
    <location>
        <begin position="380"/>
        <end position="392"/>
    </location>
</feature>
<dbReference type="OrthoDB" id="206339at2759"/>
<evidence type="ECO:0000313" key="2">
    <source>
        <dbReference type="EMBL" id="JAC46595.1"/>
    </source>
</evidence>
<feature type="region of interest" description="Disordered" evidence="1">
    <location>
        <begin position="1"/>
        <end position="26"/>
    </location>
</feature>
<name>A0A034VXJ4_BACDO</name>
<feature type="compositionally biased region" description="Basic and acidic residues" evidence="1">
    <location>
        <begin position="169"/>
        <end position="187"/>
    </location>
</feature>
<feature type="compositionally biased region" description="Acidic residues" evidence="1">
    <location>
        <begin position="349"/>
        <end position="360"/>
    </location>
</feature>
<proteinExistence type="predicted"/>
<feature type="compositionally biased region" description="Polar residues" evidence="1">
    <location>
        <begin position="75"/>
        <end position="90"/>
    </location>
</feature>
<feature type="compositionally biased region" description="Basic and acidic residues" evidence="1">
    <location>
        <begin position="118"/>
        <end position="134"/>
    </location>
</feature>
<dbReference type="AlphaFoldDB" id="A0A034VXJ4"/>
<organism evidence="2">
    <name type="scientific">Bactrocera dorsalis</name>
    <name type="common">Oriental fruit fly</name>
    <name type="synonym">Dacus dorsalis</name>
    <dbReference type="NCBI Taxonomy" id="27457"/>
    <lineage>
        <taxon>Eukaryota</taxon>
        <taxon>Metazoa</taxon>
        <taxon>Ecdysozoa</taxon>
        <taxon>Arthropoda</taxon>
        <taxon>Hexapoda</taxon>
        <taxon>Insecta</taxon>
        <taxon>Pterygota</taxon>
        <taxon>Neoptera</taxon>
        <taxon>Endopterygota</taxon>
        <taxon>Diptera</taxon>
        <taxon>Brachycera</taxon>
        <taxon>Muscomorpha</taxon>
        <taxon>Tephritoidea</taxon>
        <taxon>Tephritidae</taxon>
        <taxon>Bactrocera</taxon>
        <taxon>Bactrocera</taxon>
    </lineage>
</organism>
<accession>A0A034VXJ4</accession>
<feature type="compositionally biased region" description="Basic and acidic residues" evidence="1">
    <location>
        <begin position="91"/>
        <end position="104"/>
    </location>
</feature>
<reference evidence="2" key="1">
    <citation type="journal article" date="2014" name="BMC Genomics">
        <title>Characterizing the developmental transcriptome of the oriental fruit fly, Bactrocera dorsalis (Diptera: Tephritidae) through comparative genomic analysis with Drosophila melanogaster utilizing modENCODE datasets.</title>
        <authorList>
            <person name="Geib S.M."/>
            <person name="Calla B."/>
            <person name="Hall B."/>
            <person name="Hou S."/>
            <person name="Manoukis N.C."/>
        </authorList>
    </citation>
    <scope>NUCLEOTIDE SEQUENCE</scope>
    <source>
        <strain evidence="2">Punador</strain>
    </source>
</reference>
<feature type="compositionally biased region" description="Low complexity" evidence="1">
    <location>
        <begin position="191"/>
        <end position="200"/>
    </location>
</feature>